<dbReference type="RefSeq" id="WP_084303942.1">
    <property type="nucleotide sequence ID" value="NZ_FNDG01000004.1"/>
</dbReference>
<dbReference type="InterPro" id="IPR034505">
    <property type="entry name" value="Coproporphyrinogen-III_oxidase"/>
</dbReference>
<dbReference type="SFLD" id="SFLDS00029">
    <property type="entry name" value="Radical_SAM"/>
    <property type="match status" value="1"/>
</dbReference>
<accession>A0A1G8BL51</accession>
<feature type="domain" description="Radical SAM core" evidence="1">
    <location>
        <begin position="68"/>
        <end position="312"/>
    </location>
</feature>
<dbReference type="Proteomes" id="UP000198606">
    <property type="component" value="Unassembled WGS sequence"/>
</dbReference>
<dbReference type="Gene3D" id="3.80.30.20">
    <property type="entry name" value="tm_1862 like domain"/>
    <property type="match status" value="1"/>
</dbReference>
<organism evidence="2 3">
    <name type="scientific">Phytopseudomonas flavescens</name>
    <dbReference type="NCBI Taxonomy" id="29435"/>
    <lineage>
        <taxon>Bacteria</taxon>
        <taxon>Pseudomonadati</taxon>
        <taxon>Pseudomonadota</taxon>
        <taxon>Gammaproteobacteria</taxon>
        <taxon>Pseudomonadales</taxon>
        <taxon>Pseudomonadaceae</taxon>
        <taxon>Phytopseudomonas</taxon>
    </lineage>
</organism>
<dbReference type="PANTHER" id="PTHR13932:SF5">
    <property type="entry name" value="RADICAL S-ADENOSYL METHIONINE DOMAIN-CONTAINING PROTEIN 1, MITOCHONDRIAL"/>
    <property type="match status" value="1"/>
</dbReference>
<dbReference type="AlphaFoldDB" id="A0A1G8BL51"/>
<dbReference type="SUPFAM" id="SSF102114">
    <property type="entry name" value="Radical SAM enzymes"/>
    <property type="match status" value="1"/>
</dbReference>
<dbReference type="GO" id="GO:0005737">
    <property type="term" value="C:cytoplasm"/>
    <property type="evidence" value="ECO:0007669"/>
    <property type="project" value="TreeGrafter"/>
</dbReference>
<evidence type="ECO:0000259" key="1">
    <source>
        <dbReference type="PROSITE" id="PS51918"/>
    </source>
</evidence>
<gene>
    <name evidence="2" type="ORF">SAMN05216588_10480</name>
</gene>
<dbReference type="PROSITE" id="PS51918">
    <property type="entry name" value="RADICAL_SAM"/>
    <property type="match status" value="1"/>
</dbReference>
<dbReference type="EMBL" id="FNDG01000004">
    <property type="protein sequence ID" value="SDH33838.1"/>
    <property type="molecule type" value="Genomic_DNA"/>
</dbReference>
<dbReference type="GO" id="GO:0003824">
    <property type="term" value="F:catalytic activity"/>
    <property type="evidence" value="ECO:0007669"/>
    <property type="project" value="InterPro"/>
</dbReference>
<name>A0A1G8BL51_9GAMM</name>
<dbReference type="GO" id="GO:0006779">
    <property type="term" value="P:porphyrin-containing compound biosynthetic process"/>
    <property type="evidence" value="ECO:0007669"/>
    <property type="project" value="TreeGrafter"/>
</dbReference>
<protein>
    <submittedName>
        <fullName evidence="2">Oxygen-independent coproporphyrinogen-3 oxidase</fullName>
    </submittedName>
</protein>
<evidence type="ECO:0000313" key="2">
    <source>
        <dbReference type="EMBL" id="SDH33838.1"/>
    </source>
</evidence>
<dbReference type="GO" id="GO:0051539">
    <property type="term" value="F:4 iron, 4 sulfur cluster binding"/>
    <property type="evidence" value="ECO:0007669"/>
    <property type="project" value="TreeGrafter"/>
</dbReference>
<dbReference type="Pfam" id="PF04055">
    <property type="entry name" value="Radical_SAM"/>
    <property type="match status" value="1"/>
</dbReference>
<dbReference type="STRING" id="29435.SAMN05216588_10480"/>
<dbReference type="PANTHER" id="PTHR13932">
    <property type="entry name" value="COPROPORPHYRINIGEN III OXIDASE"/>
    <property type="match status" value="1"/>
</dbReference>
<dbReference type="InterPro" id="IPR007197">
    <property type="entry name" value="rSAM"/>
</dbReference>
<reference evidence="2 3" key="1">
    <citation type="submission" date="2016-10" db="EMBL/GenBank/DDBJ databases">
        <authorList>
            <person name="de Groot N.N."/>
        </authorList>
    </citation>
    <scope>NUCLEOTIDE SEQUENCE [LARGE SCALE GENOMIC DNA]</scope>
    <source>
        <strain evidence="2 3">LMG 18387</strain>
    </source>
</reference>
<proteinExistence type="predicted"/>
<dbReference type="SMART" id="SM00729">
    <property type="entry name" value="Elp3"/>
    <property type="match status" value="1"/>
</dbReference>
<dbReference type="InterPro" id="IPR023404">
    <property type="entry name" value="rSAM_horseshoe"/>
</dbReference>
<dbReference type="CDD" id="cd01335">
    <property type="entry name" value="Radical_SAM"/>
    <property type="match status" value="1"/>
</dbReference>
<dbReference type="InterPro" id="IPR058240">
    <property type="entry name" value="rSAM_sf"/>
</dbReference>
<dbReference type="InterPro" id="IPR006638">
    <property type="entry name" value="Elp3/MiaA/NifB-like_rSAM"/>
</dbReference>
<dbReference type="SFLD" id="SFLDG01065">
    <property type="entry name" value="anaerobic_coproporphyrinogen-I"/>
    <property type="match status" value="1"/>
</dbReference>
<sequence length="479" mass="54568">MNVEALNSLNDIDPNYPLPRVHEFLCRPQNSAMLDYVFNDPFGCHVFPGDIADYPLEGFFADMDREIGQARQMHLWAYIPTCRYRCHFCQYPTVILNPKAASSQQVFVDLVDYNIKEARMWLQKVPSLANAEVGEFNIFGGTPSLLPEPELRRLMDFYLSHFNFSAATMRFEGEPGTLTRDYLLLLKELGFTKISFGAQSFDDRIISACGRMHSAEECVQTIHHAREIGLDWVSVDLIYGMLGQGVDDVKYDLEKVLELELSHVVITKLHMEEFMKTRTGVSGERQSHWQRKGLIGTDSMTFPGLGKQYQMRELVERYLASGYREHPTMYFHQNHQQPEKWKGLITDLPTQYPEVAIGLGGSSKCTRSEAINITGYKKYKEALDEDRLPIEGSRGVSPLQREVNAFKMALSTLIPVDDQVFRQRFEGRSLYDNLIISRTLDTLVEKALVTVLGDMVSLTPNGVTLVEAIINTQFVEPHA</sequence>
<evidence type="ECO:0000313" key="3">
    <source>
        <dbReference type="Proteomes" id="UP000198606"/>
    </source>
</evidence>